<keyword evidence="10" id="KW-0539">Nucleus</keyword>
<dbReference type="SMART" id="SM00349">
    <property type="entry name" value="KRAB"/>
    <property type="match status" value="1"/>
</dbReference>
<dbReference type="Gene3D" id="3.30.160.60">
    <property type="entry name" value="Classic Zinc Finger"/>
    <property type="match status" value="8"/>
</dbReference>
<feature type="domain" description="C2H2-type" evidence="12">
    <location>
        <begin position="386"/>
        <end position="409"/>
    </location>
</feature>
<dbReference type="PROSITE" id="PS50805">
    <property type="entry name" value="KRAB"/>
    <property type="match status" value="1"/>
</dbReference>
<dbReference type="GO" id="GO:0005634">
    <property type="term" value="C:nucleus"/>
    <property type="evidence" value="ECO:0007669"/>
    <property type="project" value="UniProtKB-SubCell"/>
</dbReference>
<feature type="domain" description="KRAB" evidence="13">
    <location>
        <begin position="26"/>
        <end position="105"/>
    </location>
</feature>
<evidence type="ECO:0000256" key="1">
    <source>
        <dbReference type="ARBA" id="ARBA00004123"/>
    </source>
</evidence>
<dbReference type="FunFam" id="3.30.160.60:FF:000380">
    <property type="entry name" value="zinc finger protein 2 isoform X2"/>
    <property type="match status" value="1"/>
</dbReference>
<evidence type="ECO:0000259" key="12">
    <source>
        <dbReference type="PROSITE" id="PS50157"/>
    </source>
</evidence>
<evidence type="ECO:0000256" key="5">
    <source>
        <dbReference type="ARBA" id="ARBA00022771"/>
    </source>
</evidence>
<dbReference type="FunFam" id="3.30.160.60:FF:002343">
    <property type="entry name" value="Zinc finger protein 33A"/>
    <property type="match status" value="2"/>
</dbReference>
<evidence type="ECO:0000256" key="2">
    <source>
        <dbReference type="ARBA" id="ARBA00006991"/>
    </source>
</evidence>
<evidence type="ECO:0000259" key="13">
    <source>
        <dbReference type="PROSITE" id="PS50805"/>
    </source>
</evidence>
<dbReference type="PANTHER" id="PTHR24390:SF242">
    <property type="entry name" value="ZINC FINGER PROTEIN 76"/>
    <property type="match status" value="1"/>
</dbReference>
<keyword evidence="15" id="KW-1185">Reference proteome</keyword>
<feature type="domain" description="C2H2-type" evidence="12">
    <location>
        <begin position="328"/>
        <end position="355"/>
    </location>
</feature>
<dbReference type="GO" id="GO:0008270">
    <property type="term" value="F:zinc ion binding"/>
    <property type="evidence" value="ECO:0007669"/>
    <property type="project" value="UniProtKB-KW"/>
</dbReference>
<dbReference type="GO" id="GO:0000978">
    <property type="term" value="F:RNA polymerase II cis-regulatory region sequence-specific DNA binding"/>
    <property type="evidence" value="ECO:0007669"/>
    <property type="project" value="TreeGrafter"/>
</dbReference>
<dbReference type="InterPro" id="IPR036236">
    <property type="entry name" value="Znf_C2H2_sf"/>
</dbReference>
<keyword evidence="6" id="KW-0862">Zinc</keyword>
<evidence type="ECO:0000256" key="7">
    <source>
        <dbReference type="ARBA" id="ARBA00023015"/>
    </source>
</evidence>
<feature type="domain" description="C2H2-type" evidence="12">
    <location>
        <begin position="300"/>
        <end position="327"/>
    </location>
</feature>
<evidence type="ECO:0000256" key="3">
    <source>
        <dbReference type="ARBA" id="ARBA00022723"/>
    </source>
</evidence>
<feature type="domain" description="C2H2-type" evidence="12">
    <location>
        <begin position="356"/>
        <end position="383"/>
    </location>
</feature>
<dbReference type="PROSITE" id="PS00028">
    <property type="entry name" value="ZINC_FINGER_C2H2_1"/>
    <property type="match status" value="7"/>
</dbReference>
<dbReference type="FunFam" id="3.30.160.60:FF:001498">
    <property type="entry name" value="Zinc finger protein 404"/>
    <property type="match status" value="1"/>
</dbReference>
<comment type="subcellular location">
    <subcellularLocation>
        <location evidence="1">Nucleus</location>
    </subcellularLocation>
</comment>
<feature type="domain" description="C2H2-type" evidence="12">
    <location>
        <begin position="216"/>
        <end position="243"/>
    </location>
</feature>
<comment type="similarity">
    <text evidence="2">Belongs to the krueppel C2H2-type zinc-finger protein family.</text>
</comment>
<dbReference type="Proteomes" id="UP000694387">
    <property type="component" value="Chromosome X"/>
</dbReference>
<reference evidence="14" key="2">
    <citation type="submission" date="2025-08" db="UniProtKB">
        <authorList>
            <consortium name="Ensembl"/>
        </authorList>
    </citation>
    <scope>IDENTIFICATION</scope>
</reference>
<dbReference type="Gene3D" id="6.10.140.140">
    <property type="match status" value="1"/>
</dbReference>
<dbReference type="FunFam" id="3.30.160.60:FF:000281">
    <property type="entry name" value="Zinc finger protein 558 isoform X1"/>
    <property type="match status" value="1"/>
</dbReference>
<dbReference type="Ensembl" id="ENSEAST00005039730.1">
    <property type="protein sequence ID" value="ENSEASP00005039314.1"/>
    <property type="gene ID" value="ENSEASG00005038293.1"/>
</dbReference>
<feature type="domain" description="C2H2-type" evidence="12">
    <location>
        <begin position="272"/>
        <end position="299"/>
    </location>
</feature>
<dbReference type="Pfam" id="PF00096">
    <property type="entry name" value="zf-C2H2"/>
    <property type="match status" value="6"/>
</dbReference>
<dbReference type="FunFam" id="3.30.160.60:FF:001437">
    <property type="entry name" value="Zinc finger protein 594"/>
    <property type="match status" value="1"/>
</dbReference>
<dbReference type="PROSITE" id="PS50157">
    <property type="entry name" value="ZINC_FINGER_C2H2_2"/>
    <property type="match status" value="8"/>
</dbReference>
<dbReference type="Pfam" id="PF01352">
    <property type="entry name" value="KRAB"/>
    <property type="match status" value="1"/>
</dbReference>
<evidence type="ECO:0000256" key="10">
    <source>
        <dbReference type="ARBA" id="ARBA00023242"/>
    </source>
</evidence>
<reference evidence="14" key="3">
    <citation type="submission" date="2025-09" db="UniProtKB">
        <authorList>
            <consortium name="Ensembl"/>
        </authorList>
    </citation>
    <scope>IDENTIFICATION</scope>
</reference>
<feature type="domain" description="C2H2-type" evidence="12">
    <location>
        <begin position="188"/>
        <end position="215"/>
    </location>
</feature>
<dbReference type="InterPro" id="IPR013087">
    <property type="entry name" value="Znf_C2H2_type"/>
</dbReference>
<dbReference type="GO" id="GO:0003700">
    <property type="term" value="F:DNA-binding transcription factor activity"/>
    <property type="evidence" value="ECO:0007669"/>
    <property type="project" value="TreeGrafter"/>
</dbReference>
<keyword evidence="9" id="KW-0804">Transcription</keyword>
<keyword evidence="7" id="KW-0805">Transcription regulation</keyword>
<feature type="domain" description="C2H2-type" evidence="12">
    <location>
        <begin position="244"/>
        <end position="271"/>
    </location>
</feature>
<dbReference type="GO" id="GO:0006357">
    <property type="term" value="P:regulation of transcription by RNA polymerase II"/>
    <property type="evidence" value="ECO:0007669"/>
    <property type="project" value="TreeGrafter"/>
</dbReference>
<reference evidence="14 15" key="1">
    <citation type="journal article" date="2020" name="Nat. Commun.">
        <title>Donkey genomes provide new insights into domestication and selection for coat color.</title>
        <authorList>
            <person name="Wang"/>
            <person name="C."/>
            <person name="Li"/>
            <person name="H."/>
            <person name="Guo"/>
            <person name="Y."/>
            <person name="Huang"/>
            <person name="J."/>
            <person name="Sun"/>
            <person name="Y."/>
            <person name="Min"/>
            <person name="J."/>
            <person name="Wang"/>
            <person name="J."/>
            <person name="Fang"/>
            <person name="X."/>
            <person name="Zhao"/>
            <person name="Z."/>
            <person name="Wang"/>
            <person name="S."/>
            <person name="Zhang"/>
            <person name="Y."/>
            <person name="Liu"/>
            <person name="Q."/>
            <person name="Jiang"/>
            <person name="Q."/>
            <person name="Wang"/>
            <person name="X."/>
            <person name="Guo"/>
            <person name="Y."/>
            <person name="Yang"/>
            <person name="C."/>
            <person name="Wang"/>
            <person name="Y."/>
            <person name="Tian"/>
            <person name="F."/>
            <person name="Zhuang"/>
            <person name="G."/>
            <person name="Fan"/>
            <person name="Y."/>
            <person name="Gao"/>
            <person name="Q."/>
            <person name="Li"/>
            <person name="Y."/>
            <person name="Ju"/>
            <person name="Z."/>
            <person name="Li"/>
            <person name="J."/>
            <person name="Li"/>
            <person name="R."/>
            <person name="Hou"/>
            <person name="M."/>
            <person name="Yang"/>
            <person name="G."/>
            <person name="Liu"/>
            <person name="G."/>
            <person name="Liu"/>
            <person name="W."/>
            <person name="Guo"/>
            <person name="J."/>
            <person name="Pan"/>
            <person name="S."/>
            <person name="Fan"/>
            <person name="G."/>
            <person name="Zhang"/>
            <person name="W."/>
            <person name="Zhang"/>
            <person name="R."/>
            <person name="Yu"/>
            <person name="J."/>
            <person name="Zhang"/>
            <person name="X."/>
            <person name="Yin"/>
            <person name="Q."/>
            <person name="Ji"/>
            <person name="C."/>
            <person name="Jin"/>
            <person name="Y."/>
            <person name="Yue"/>
            <person name="G."/>
            <person name="Liu"/>
            <person name="M."/>
            <person name="Xu"/>
            <person name="J."/>
            <person name="Liu"/>
            <person name="S."/>
            <person name="Jordana"/>
            <person name="J."/>
            <person name="Noce"/>
            <person name="A."/>
            <person name="Amills"/>
            <person name="M."/>
            <person name="Wu"/>
            <person name="D.D."/>
            <person name="Li"/>
            <person name="S."/>
            <person name="Zhou"/>
            <person name="X. and Zhong"/>
            <person name="J."/>
        </authorList>
    </citation>
    <scope>NUCLEOTIDE SEQUENCE [LARGE SCALE GENOMIC DNA]</scope>
</reference>
<dbReference type="CDD" id="cd07765">
    <property type="entry name" value="KRAB_A-box"/>
    <property type="match status" value="1"/>
</dbReference>
<dbReference type="AlphaFoldDB" id="A0A9L0IQE9"/>
<proteinExistence type="inferred from homology"/>
<dbReference type="GeneTree" id="ENSGT00940000154488"/>
<name>A0A9L0IQE9_EQUAS</name>
<sequence length="461" mass="52186">CTDELLPRVCWHPLGPVQTEPPEGFVSLDDVLIFFSREEWELLDEAQKRLYYRVMLETVGLAISVRLGNSKFPEITQPEPERVFRVPDSVDTALGKTEMTWGNLNTSSWHTVEAEDASSEQGVTVRVSQESSLESWENQMSETFPFGEGEEDFLASSGLAQLDATEDGKTPHRSAEYEEAFHTGQMDYKCSESGEAFSHKDEFVRHQNIHMGETYDECSECGKSFSQRAYFLLHKKSHLKAKPYKCSDCGKAFCHKFSLKVHQSHHTGFRPYECTECGKSFIKRYQFVQHQRVHTGAKPYNCSECGKVFSRRDTLTEHQRIHSGIKPFMCGICGKAFLRKRALGKHEKIHTGEKPYKCDECGKFFRHCSCLSRHKKIHSKTEPSAYACAECDKTFITNFNLIRHKKIHARALRLVGEVKVENSLAATSASFYTGGVTPEQGLMCSANVGEPTKDALTLCGI</sequence>
<dbReference type="InterPro" id="IPR036051">
    <property type="entry name" value="KRAB_dom_sf"/>
</dbReference>
<evidence type="ECO:0000313" key="14">
    <source>
        <dbReference type="Ensembl" id="ENSEASP00005039314.1"/>
    </source>
</evidence>
<dbReference type="InterPro" id="IPR001909">
    <property type="entry name" value="KRAB"/>
</dbReference>
<keyword evidence="5 11" id="KW-0863">Zinc-finger</keyword>
<evidence type="ECO:0000256" key="11">
    <source>
        <dbReference type="PROSITE-ProRule" id="PRU00042"/>
    </source>
</evidence>
<dbReference type="SUPFAM" id="SSF57667">
    <property type="entry name" value="beta-beta-alpha zinc fingers"/>
    <property type="match status" value="5"/>
</dbReference>
<dbReference type="SUPFAM" id="SSF109640">
    <property type="entry name" value="KRAB domain (Kruppel-associated box)"/>
    <property type="match status" value="1"/>
</dbReference>
<evidence type="ECO:0000256" key="4">
    <source>
        <dbReference type="ARBA" id="ARBA00022737"/>
    </source>
</evidence>
<keyword evidence="8" id="KW-0238">DNA-binding</keyword>
<keyword evidence="4" id="KW-0677">Repeat</keyword>
<dbReference type="FunFam" id="3.30.160.60:FF:000688">
    <property type="entry name" value="zinc finger protein 197 isoform X1"/>
    <property type="match status" value="1"/>
</dbReference>
<dbReference type="PANTHER" id="PTHR24390">
    <property type="entry name" value="ZINC FINGER PROTEIN"/>
    <property type="match status" value="1"/>
</dbReference>
<evidence type="ECO:0000256" key="9">
    <source>
        <dbReference type="ARBA" id="ARBA00023163"/>
    </source>
</evidence>
<accession>A0A9L0IQE9</accession>
<organism evidence="14 15">
    <name type="scientific">Equus asinus</name>
    <name type="common">Donkey</name>
    <name type="synonym">Equus africanus asinus</name>
    <dbReference type="NCBI Taxonomy" id="9793"/>
    <lineage>
        <taxon>Eukaryota</taxon>
        <taxon>Metazoa</taxon>
        <taxon>Chordata</taxon>
        <taxon>Craniata</taxon>
        <taxon>Vertebrata</taxon>
        <taxon>Euteleostomi</taxon>
        <taxon>Mammalia</taxon>
        <taxon>Eutheria</taxon>
        <taxon>Laurasiatheria</taxon>
        <taxon>Perissodactyla</taxon>
        <taxon>Equidae</taxon>
        <taxon>Equus</taxon>
    </lineage>
</organism>
<keyword evidence="3" id="KW-0479">Metal-binding</keyword>
<dbReference type="SMART" id="SM00355">
    <property type="entry name" value="ZnF_C2H2"/>
    <property type="match status" value="8"/>
</dbReference>
<protein>
    <submittedName>
        <fullName evidence="14">Uncharacterized protein</fullName>
    </submittedName>
</protein>
<evidence type="ECO:0000256" key="6">
    <source>
        <dbReference type="ARBA" id="ARBA00022833"/>
    </source>
</evidence>
<evidence type="ECO:0000313" key="15">
    <source>
        <dbReference type="Proteomes" id="UP000694387"/>
    </source>
</evidence>
<evidence type="ECO:0000256" key="8">
    <source>
        <dbReference type="ARBA" id="ARBA00023125"/>
    </source>
</evidence>